<reference evidence="2" key="1">
    <citation type="journal article" date="2019" name="Int. J. Syst. Evol. Microbiol.">
        <title>The Global Catalogue of Microorganisms (GCM) 10K type strain sequencing project: providing services to taxonomists for standard genome sequencing and annotation.</title>
        <authorList>
            <consortium name="The Broad Institute Genomics Platform"/>
            <consortium name="The Broad Institute Genome Sequencing Center for Infectious Disease"/>
            <person name="Wu L."/>
            <person name="Ma J."/>
        </authorList>
    </citation>
    <scope>NUCLEOTIDE SEQUENCE [LARGE SCALE GENOMIC DNA]</scope>
    <source>
        <strain evidence="2">KCTC 52924</strain>
    </source>
</reference>
<proteinExistence type="predicted"/>
<dbReference type="Pfam" id="PF13481">
    <property type="entry name" value="AAA_25"/>
    <property type="match status" value="1"/>
</dbReference>
<organism evidence="1 2">
    <name type="scientific">Arenibacter antarcticus</name>
    <dbReference type="NCBI Taxonomy" id="2040469"/>
    <lineage>
        <taxon>Bacteria</taxon>
        <taxon>Pseudomonadati</taxon>
        <taxon>Bacteroidota</taxon>
        <taxon>Flavobacteriia</taxon>
        <taxon>Flavobacteriales</taxon>
        <taxon>Flavobacteriaceae</taxon>
        <taxon>Arenibacter</taxon>
    </lineage>
</organism>
<dbReference type="Proteomes" id="UP001597532">
    <property type="component" value="Unassembled WGS sequence"/>
</dbReference>
<dbReference type="InterPro" id="IPR027417">
    <property type="entry name" value="P-loop_NTPase"/>
</dbReference>
<evidence type="ECO:0000313" key="2">
    <source>
        <dbReference type="Proteomes" id="UP001597532"/>
    </source>
</evidence>
<dbReference type="InterPro" id="IPR016032">
    <property type="entry name" value="Sig_transdc_resp-reg_C-effctor"/>
</dbReference>
<protein>
    <submittedName>
        <fullName evidence="1">AAA family ATPase</fullName>
    </submittedName>
</protein>
<name>A0ABW5VDZ9_9FLAO</name>
<dbReference type="Gene3D" id="3.40.50.300">
    <property type="entry name" value="P-loop containing nucleotide triphosphate hydrolases"/>
    <property type="match status" value="1"/>
</dbReference>
<dbReference type="EMBL" id="JBHUOK010000030">
    <property type="protein sequence ID" value="MFD2789917.1"/>
    <property type="molecule type" value="Genomic_DNA"/>
</dbReference>
<dbReference type="SUPFAM" id="SSF46894">
    <property type="entry name" value="C-terminal effector domain of the bipartite response regulators"/>
    <property type="match status" value="1"/>
</dbReference>
<keyword evidence="2" id="KW-1185">Reference proteome</keyword>
<dbReference type="RefSeq" id="WP_251809410.1">
    <property type="nucleotide sequence ID" value="NZ_CP166679.1"/>
</dbReference>
<dbReference type="Gene3D" id="1.10.10.10">
    <property type="entry name" value="Winged helix-like DNA-binding domain superfamily/Winged helix DNA-binding domain"/>
    <property type="match status" value="1"/>
</dbReference>
<accession>A0ABW5VDZ9</accession>
<dbReference type="InterPro" id="IPR036388">
    <property type="entry name" value="WH-like_DNA-bd_sf"/>
</dbReference>
<dbReference type="SUPFAM" id="SSF52540">
    <property type="entry name" value="P-loop containing nucleoside triphosphate hydrolases"/>
    <property type="match status" value="1"/>
</dbReference>
<gene>
    <name evidence="1" type="ORF">ACFS1K_09095</name>
</gene>
<evidence type="ECO:0000313" key="1">
    <source>
        <dbReference type="EMBL" id="MFD2789917.1"/>
    </source>
</evidence>
<comment type="caution">
    <text evidence="1">The sequence shown here is derived from an EMBL/GenBank/DDBJ whole genome shotgun (WGS) entry which is preliminary data.</text>
</comment>
<sequence length="354" mass="40232">MKANNNIKAKESFVDTVRSDIDNHKTKLNSGGKSTNCFVVKSADEWIEEAKKRPIPNMLFDAFWFENEICILFADTNLGKSILAMQIADSISRGKSIQGFQLETGAQKVLYFDFELSDKQLEKRYSKDYKYHYNFHPNFLRAEINPESEKPKKFKTFEDFLCDSLEQLVLSYGMKVIIIDNITFLRDDNEKAKDALTLMKHLKALGKTHGLSILVLAHTPKIKPFDPLTKNHLSGSKMLINFCDSSFAIGKSSTLPSLRYLKQIKQRNTEEIFHSGNVAICEIIHENSFLGFHFIECDDEQNHLKTFSSDDVDDRNTIVLGLKKEGLTNTAIASQIGVSEGTVRNILKNSMDNP</sequence>